<evidence type="ECO:0000256" key="14">
    <source>
        <dbReference type="ARBA" id="ARBA00023136"/>
    </source>
</evidence>
<comment type="subcellular location">
    <subcellularLocation>
        <location evidence="2">Endoplasmic reticulum membrane</location>
        <topology evidence="2">Multi-pass membrane protein</topology>
    </subcellularLocation>
</comment>
<dbReference type="EC" id="2.3.2.27" evidence="5"/>
<evidence type="ECO:0000256" key="8">
    <source>
        <dbReference type="ARBA" id="ARBA00022723"/>
    </source>
</evidence>
<feature type="compositionally biased region" description="Low complexity" evidence="16">
    <location>
        <begin position="461"/>
        <end position="471"/>
    </location>
</feature>
<keyword evidence="6" id="KW-0808">Transferase</keyword>
<evidence type="ECO:0000256" key="7">
    <source>
        <dbReference type="ARBA" id="ARBA00022692"/>
    </source>
</evidence>
<organism evidence="19 20">
    <name type="scientific">Naumovozyma dairenensis (strain ATCC 10597 / BCRC 20456 / CBS 421 / NBRC 0211 / NRRL Y-12639)</name>
    <name type="common">Saccharomyces dairenensis</name>
    <dbReference type="NCBI Taxonomy" id="1071378"/>
    <lineage>
        <taxon>Eukaryota</taxon>
        <taxon>Fungi</taxon>
        <taxon>Dikarya</taxon>
        <taxon>Ascomycota</taxon>
        <taxon>Saccharomycotina</taxon>
        <taxon>Saccharomycetes</taxon>
        <taxon>Saccharomycetales</taxon>
        <taxon>Saccharomycetaceae</taxon>
        <taxon>Naumovozyma</taxon>
    </lineage>
</organism>
<dbReference type="GO" id="GO:0070936">
    <property type="term" value="P:protein K48-linked ubiquitination"/>
    <property type="evidence" value="ECO:0007669"/>
    <property type="project" value="EnsemblFungi"/>
</dbReference>
<feature type="transmembrane region" description="Helical" evidence="17">
    <location>
        <begin position="111"/>
        <end position="130"/>
    </location>
</feature>
<dbReference type="CDD" id="cd16479">
    <property type="entry name" value="RING-H2_synoviolin"/>
    <property type="match status" value="1"/>
</dbReference>
<evidence type="ECO:0000256" key="3">
    <source>
        <dbReference type="ARBA" id="ARBA00004906"/>
    </source>
</evidence>
<evidence type="ECO:0000256" key="12">
    <source>
        <dbReference type="ARBA" id="ARBA00022833"/>
    </source>
</evidence>
<feature type="transmembrane region" description="Helical" evidence="17">
    <location>
        <begin position="311"/>
        <end position="334"/>
    </location>
</feature>
<dbReference type="GO" id="GO:0043161">
    <property type="term" value="P:proteasome-mediated ubiquitin-dependent protein catabolic process"/>
    <property type="evidence" value="ECO:0007669"/>
    <property type="project" value="TreeGrafter"/>
</dbReference>
<protein>
    <recommendedName>
        <fullName evidence="5">RING-type E3 ubiquitin transferase</fullName>
        <ecNumber evidence="5">2.3.2.27</ecNumber>
    </recommendedName>
</protein>
<dbReference type="eggNOG" id="KOG0802">
    <property type="taxonomic scope" value="Eukaryota"/>
</dbReference>
<feature type="transmembrane region" description="Helical" evidence="17">
    <location>
        <begin position="51"/>
        <end position="75"/>
    </location>
</feature>
<evidence type="ECO:0000313" key="19">
    <source>
        <dbReference type="EMBL" id="CCD23937.1"/>
    </source>
</evidence>
<dbReference type="InterPro" id="IPR001841">
    <property type="entry name" value="Znf_RING"/>
</dbReference>
<name>G0W826_NAUDC</name>
<dbReference type="InterPro" id="IPR013083">
    <property type="entry name" value="Znf_RING/FYVE/PHD"/>
</dbReference>
<keyword evidence="8" id="KW-0479">Metal-binding</keyword>
<dbReference type="OMA" id="MILMNMG"/>
<keyword evidence="20" id="KW-1185">Reference proteome</keyword>
<dbReference type="InterPro" id="IPR058051">
    <property type="entry name" value="Znf_RING_synoviolin"/>
</dbReference>
<gene>
    <name evidence="19" type="primary">NDAI0C02770</name>
    <name evidence="19" type="ordered locus">NDAI_0C02770</name>
</gene>
<evidence type="ECO:0000256" key="11">
    <source>
        <dbReference type="ARBA" id="ARBA00022824"/>
    </source>
</evidence>
<feature type="transmembrane region" description="Helical" evidence="17">
    <location>
        <begin position="224"/>
        <end position="246"/>
    </location>
</feature>
<dbReference type="UniPathway" id="UPA00143"/>
<dbReference type="HOGENOM" id="CLU_026577_0_0_1"/>
<dbReference type="GO" id="GO:0030968">
    <property type="term" value="P:endoplasmic reticulum unfolded protein response"/>
    <property type="evidence" value="ECO:0007669"/>
    <property type="project" value="EnsemblFungi"/>
</dbReference>
<dbReference type="KEGG" id="ndi:NDAI_0C02770"/>
<dbReference type="Gene3D" id="3.30.40.10">
    <property type="entry name" value="Zinc/RING finger domain, C3HC4 (zinc finger)"/>
    <property type="match status" value="1"/>
</dbReference>
<dbReference type="SUPFAM" id="SSF57850">
    <property type="entry name" value="RING/U-box"/>
    <property type="match status" value="1"/>
</dbReference>
<dbReference type="Proteomes" id="UP000000689">
    <property type="component" value="Chromosome 3"/>
</dbReference>
<dbReference type="GO" id="GO:0000838">
    <property type="term" value="C:Hrd1p ubiquitin ligase ERAD-M complex"/>
    <property type="evidence" value="ECO:0007669"/>
    <property type="project" value="EnsemblFungi"/>
</dbReference>
<reference evidence="19 20" key="1">
    <citation type="journal article" date="2011" name="Proc. Natl. Acad. Sci. U.S.A.">
        <title>Evolutionary erosion of yeast sex chromosomes by mating-type switching accidents.</title>
        <authorList>
            <person name="Gordon J.L."/>
            <person name="Armisen D."/>
            <person name="Proux-Wera E."/>
            <person name="Oheigeartaigh S.S."/>
            <person name="Byrne K.P."/>
            <person name="Wolfe K.H."/>
        </authorList>
    </citation>
    <scope>NUCLEOTIDE SEQUENCE [LARGE SCALE GENOMIC DNA]</scope>
    <source>
        <strain evidence="20">ATCC 10597 / BCRC 20456 / CBS 421 / NBRC 0211 / NRRL Y-12639</strain>
    </source>
</reference>
<evidence type="ECO:0000256" key="1">
    <source>
        <dbReference type="ARBA" id="ARBA00000900"/>
    </source>
</evidence>
<keyword evidence="7 17" id="KW-0812">Transmembrane</keyword>
<dbReference type="GO" id="GO:0031505">
    <property type="term" value="P:fungal-type cell wall organization"/>
    <property type="evidence" value="ECO:0007669"/>
    <property type="project" value="EnsemblFungi"/>
</dbReference>
<evidence type="ECO:0000256" key="10">
    <source>
        <dbReference type="ARBA" id="ARBA00022786"/>
    </source>
</evidence>
<keyword evidence="12" id="KW-0862">Zinc</keyword>
<evidence type="ECO:0000256" key="15">
    <source>
        <dbReference type="PROSITE-ProRule" id="PRU00175"/>
    </source>
</evidence>
<comment type="catalytic activity">
    <reaction evidence="1">
        <text>S-ubiquitinyl-[E2 ubiquitin-conjugating enzyme]-L-cysteine + [acceptor protein]-L-lysine = [E2 ubiquitin-conjugating enzyme]-L-cysteine + N(6)-ubiquitinyl-[acceptor protein]-L-lysine.</text>
        <dbReference type="EC" id="2.3.2.27"/>
    </reaction>
</comment>
<evidence type="ECO:0000256" key="6">
    <source>
        <dbReference type="ARBA" id="ARBA00022679"/>
    </source>
</evidence>
<comment type="pathway">
    <text evidence="3">Protein modification; protein ubiquitination.</text>
</comment>
<dbReference type="InterPro" id="IPR057992">
    <property type="entry name" value="TPR_SYVN1_N"/>
</dbReference>
<dbReference type="OrthoDB" id="7759664at2759"/>
<evidence type="ECO:0000313" key="20">
    <source>
        <dbReference type="Proteomes" id="UP000000689"/>
    </source>
</evidence>
<sequence length="630" mass="72683">MAIQISMLNSKKFQFVIFSISVYLITFFTIINAANSSTSFLHLCLKLNEGFNIMIITIFILLNSLLSWKLITWFLFNDLRLIEQEHIMERLPFTVINFIVMATMFNERFFFTLTIYGLLLISLRVYHWILKDRLEFIIQTINDSTSMTKIIFSKFSFNLISLSLINLKLIQNCLTWDDINFWKNNQNLFNSIMNYLINPISSTTISNGINNHSNPVYLMLGMEFSILLLEYFNVLFHSLLSLFEFYKSKQFSIQQQQIRQNNLINRAQTTQNDENEINIGLDIDIDDDEEDDDETFNGLEGKFIYEKIIDLFTRFLMTIIHVSLLLPLNIPMILVKDILWDFFSLYRNAMSLYKIWKNNQKLESALPNMTPDDLQHSDNVCIICMDDLLPSLETLEHATNVSSTTPSSNHYLNIKKKKKPKKLPCGHFLHFSCLKNWMERSQTCPICRLDVFDKNGNVKVYPNTNTNTNVNDSSHDQTSENRPPSTSTSNIIPGSNTNITTNTPIPRNIDASNGSHEVSPAASPSPSPSPSLPILKHEQHDGNPINNFNETKNWYEFKIDSDKSTYANNSQTISFPIEFEKDNNSNNNNNNNNNNDTIIANLLIEDKIQNDSHSPVIIIPKESINYPDTN</sequence>
<evidence type="ECO:0000256" key="13">
    <source>
        <dbReference type="ARBA" id="ARBA00022989"/>
    </source>
</evidence>
<dbReference type="Pfam" id="PF25563">
    <property type="entry name" value="TPR_SYVN1_N"/>
    <property type="match status" value="2"/>
</dbReference>
<dbReference type="GeneID" id="11496273"/>
<dbReference type="RefSeq" id="XP_003669180.1">
    <property type="nucleotide sequence ID" value="XM_003669132.1"/>
</dbReference>
<dbReference type="GO" id="GO:0000839">
    <property type="term" value="C:Hrd1p ubiquitin ligase ERAD-L complex"/>
    <property type="evidence" value="ECO:0007669"/>
    <property type="project" value="EnsemblFungi"/>
</dbReference>
<evidence type="ECO:0000256" key="17">
    <source>
        <dbReference type="SAM" id="Phobius"/>
    </source>
</evidence>
<dbReference type="PROSITE" id="PS50089">
    <property type="entry name" value="ZF_RING_2"/>
    <property type="match status" value="1"/>
</dbReference>
<dbReference type="PANTHER" id="PTHR22763:SF184">
    <property type="entry name" value="E3 UBIQUITIN-PROTEIN LIGASE SYNOVIOLIN"/>
    <property type="match status" value="1"/>
</dbReference>
<proteinExistence type="inferred from homology"/>
<dbReference type="GO" id="GO:0030970">
    <property type="term" value="P:retrograde protein transport, ER to cytosol"/>
    <property type="evidence" value="ECO:0007669"/>
    <property type="project" value="EnsemblFungi"/>
</dbReference>
<dbReference type="GO" id="GO:0008270">
    <property type="term" value="F:zinc ion binding"/>
    <property type="evidence" value="ECO:0007669"/>
    <property type="project" value="UniProtKB-KW"/>
</dbReference>
<evidence type="ECO:0000256" key="4">
    <source>
        <dbReference type="ARBA" id="ARBA00010089"/>
    </source>
</evidence>
<evidence type="ECO:0000256" key="9">
    <source>
        <dbReference type="ARBA" id="ARBA00022771"/>
    </source>
</evidence>
<dbReference type="GO" id="GO:0061630">
    <property type="term" value="F:ubiquitin protein ligase activity"/>
    <property type="evidence" value="ECO:0007669"/>
    <property type="project" value="UniProtKB-EC"/>
</dbReference>
<keyword evidence="11" id="KW-0256">Endoplasmic reticulum</keyword>
<keyword evidence="10" id="KW-0833">Ubl conjugation pathway</keyword>
<feature type="region of interest" description="Disordered" evidence="16">
    <location>
        <begin position="461"/>
        <end position="548"/>
    </location>
</feature>
<evidence type="ECO:0000256" key="16">
    <source>
        <dbReference type="SAM" id="MobiDB-lite"/>
    </source>
</evidence>
<dbReference type="SMART" id="SM00184">
    <property type="entry name" value="RING"/>
    <property type="match status" value="1"/>
</dbReference>
<evidence type="ECO:0000259" key="18">
    <source>
        <dbReference type="PROSITE" id="PS50089"/>
    </source>
</evidence>
<dbReference type="EMBL" id="HE580269">
    <property type="protein sequence ID" value="CCD23937.1"/>
    <property type="molecule type" value="Genomic_DNA"/>
</dbReference>
<dbReference type="Pfam" id="PF13639">
    <property type="entry name" value="zf-RING_2"/>
    <property type="match status" value="1"/>
</dbReference>
<dbReference type="PANTHER" id="PTHR22763">
    <property type="entry name" value="RING ZINC FINGER PROTEIN"/>
    <property type="match status" value="1"/>
</dbReference>
<keyword evidence="9 15" id="KW-0863">Zinc-finger</keyword>
<accession>G0W826</accession>
<keyword evidence="14 17" id="KW-0472">Membrane</keyword>
<dbReference type="AlphaFoldDB" id="G0W826"/>
<feature type="transmembrane region" description="Helical" evidence="17">
    <location>
        <begin position="151"/>
        <end position="170"/>
    </location>
</feature>
<comment type="similarity">
    <text evidence="4">Belongs to the HRD1 family.</text>
</comment>
<dbReference type="InterPro" id="IPR050731">
    <property type="entry name" value="HRD1_E3_ubiq-ligases"/>
</dbReference>
<dbReference type="GO" id="GO:0051865">
    <property type="term" value="P:protein autoubiquitination"/>
    <property type="evidence" value="ECO:0007669"/>
    <property type="project" value="EnsemblFungi"/>
</dbReference>
<evidence type="ECO:0000256" key="5">
    <source>
        <dbReference type="ARBA" id="ARBA00012483"/>
    </source>
</evidence>
<feature type="transmembrane region" description="Helical" evidence="17">
    <location>
        <begin position="12"/>
        <end position="31"/>
    </location>
</feature>
<dbReference type="STRING" id="1071378.G0W826"/>
<dbReference type="GO" id="GO:0042802">
    <property type="term" value="F:identical protein binding"/>
    <property type="evidence" value="ECO:0007669"/>
    <property type="project" value="EnsemblFungi"/>
</dbReference>
<feature type="domain" description="RING-type" evidence="18">
    <location>
        <begin position="381"/>
        <end position="448"/>
    </location>
</feature>
<evidence type="ECO:0000256" key="2">
    <source>
        <dbReference type="ARBA" id="ARBA00004477"/>
    </source>
</evidence>
<feature type="compositionally biased region" description="Low complexity" evidence="16">
    <location>
        <begin position="483"/>
        <end position="509"/>
    </location>
</feature>
<keyword evidence="13 17" id="KW-1133">Transmembrane helix</keyword>